<dbReference type="PANTHER" id="PTHR30383:SF19">
    <property type="entry name" value="FIBRONECTIN TYPE-III DOMAIN-CONTAINING PROTEIN"/>
    <property type="match status" value="1"/>
</dbReference>
<gene>
    <name evidence="2" type="ORF">CFD26_102360</name>
</gene>
<dbReference type="PANTHER" id="PTHR30383">
    <property type="entry name" value="THIOESTERASE 1/PROTEASE 1/LYSOPHOSPHOLIPASE L1"/>
    <property type="match status" value="1"/>
</dbReference>
<keyword evidence="3" id="KW-1185">Reference proteome</keyword>
<dbReference type="OrthoDB" id="408760at2759"/>
<evidence type="ECO:0000313" key="3">
    <source>
        <dbReference type="Proteomes" id="UP000215289"/>
    </source>
</evidence>
<accession>A0A421CTM0</accession>
<dbReference type="GO" id="GO:0004622">
    <property type="term" value="F:phosphatidylcholine lysophospholipase activity"/>
    <property type="evidence" value="ECO:0007669"/>
    <property type="project" value="TreeGrafter"/>
</dbReference>
<sequence length="222" mass="24165">MAKMSKELSILCFGNSLTAGYYHFGCDYHPYALTLKDKLQAAFPKITLTVDVDGLPGDLVISPPGKSLSRIKAKCVSASLIFVAVLTITVDGSSYDWVIVLGGTNDLGTRYPPSKIYPALQEVWDVALDNGANVLALTIPECSAVSTTLDMRRNEVNSSILAHQAEGFHAFDLHGKLPYHNATEEFREKIWDDGLHLTAEGYKLVGDVVGEHLIALLKDEGL</sequence>
<dbReference type="Gene3D" id="3.40.50.1110">
    <property type="entry name" value="SGNH hydrolase"/>
    <property type="match status" value="1"/>
</dbReference>
<name>A0A421CTM0_9EURO</name>
<protein>
    <recommendedName>
        <fullName evidence="1">SGNH hydrolase-type esterase domain-containing protein</fullName>
    </recommendedName>
</protein>
<dbReference type="Pfam" id="PF13472">
    <property type="entry name" value="Lipase_GDSL_2"/>
    <property type="match status" value="1"/>
</dbReference>
<dbReference type="InterPro" id="IPR036514">
    <property type="entry name" value="SGNH_hydro_sf"/>
</dbReference>
<dbReference type="SUPFAM" id="SSF52266">
    <property type="entry name" value="SGNH hydrolase"/>
    <property type="match status" value="1"/>
</dbReference>
<reference evidence="2 3" key="1">
    <citation type="submission" date="2018-08" db="EMBL/GenBank/DDBJ databases">
        <title>Draft genome sequences of two Aspergillus turcosus clinical strains isolated from bronchoalveolar lavage fluid: one azole-susceptible and the other azole-resistant.</title>
        <authorList>
            <person name="Parent-Michaud M."/>
            <person name="Dufresne P.J."/>
            <person name="Fournier E."/>
            <person name="Martineau C."/>
            <person name="Moreira S."/>
            <person name="Perkins V."/>
            <person name="De Repentigny L."/>
            <person name="Dufresne S.F."/>
        </authorList>
    </citation>
    <scope>NUCLEOTIDE SEQUENCE [LARGE SCALE GENOMIC DNA]</scope>
    <source>
        <strain evidence="2">HMR AF 1038</strain>
    </source>
</reference>
<evidence type="ECO:0000313" key="2">
    <source>
        <dbReference type="EMBL" id="RLL93258.1"/>
    </source>
</evidence>
<dbReference type="EMBL" id="NIDN02000355">
    <property type="protein sequence ID" value="RLL93258.1"/>
    <property type="molecule type" value="Genomic_DNA"/>
</dbReference>
<dbReference type="Proteomes" id="UP000215289">
    <property type="component" value="Unassembled WGS sequence"/>
</dbReference>
<feature type="domain" description="SGNH hydrolase-type esterase" evidence="1">
    <location>
        <begin position="12"/>
        <end position="204"/>
    </location>
</feature>
<dbReference type="CDD" id="cd00229">
    <property type="entry name" value="SGNH_hydrolase"/>
    <property type="match status" value="1"/>
</dbReference>
<organism evidence="2 3">
    <name type="scientific">Aspergillus turcosus</name>
    <dbReference type="NCBI Taxonomy" id="1245748"/>
    <lineage>
        <taxon>Eukaryota</taxon>
        <taxon>Fungi</taxon>
        <taxon>Dikarya</taxon>
        <taxon>Ascomycota</taxon>
        <taxon>Pezizomycotina</taxon>
        <taxon>Eurotiomycetes</taxon>
        <taxon>Eurotiomycetidae</taxon>
        <taxon>Eurotiales</taxon>
        <taxon>Aspergillaceae</taxon>
        <taxon>Aspergillus</taxon>
        <taxon>Aspergillus subgen. Fumigati</taxon>
    </lineage>
</organism>
<evidence type="ECO:0000259" key="1">
    <source>
        <dbReference type="Pfam" id="PF13472"/>
    </source>
</evidence>
<dbReference type="InterPro" id="IPR051532">
    <property type="entry name" value="Ester_Hydrolysis_Enzymes"/>
</dbReference>
<dbReference type="InterPro" id="IPR013830">
    <property type="entry name" value="SGNH_hydro"/>
</dbReference>
<proteinExistence type="predicted"/>
<comment type="caution">
    <text evidence="2">The sequence shown here is derived from an EMBL/GenBank/DDBJ whole genome shotgun (WGS) entry which is preliminary data.</text>
</comment>
<dbReference type="AlphaFoldDB" id="A0A421CTM0"/>